<feature type="region of interest" description="Disordered" evidence="5">
    <location>
        <begin position="132"/>
        <end position="165"/>
    </location>
</feature>
<name>A0AA40ETE3_9PEZI</name>
<dbReference type="EMBL" id="JAUKTV010000002">
    <property type="protein sequence ID" value="KAK0745164.1"/>
    <property type="molecule type" value="Genomic_DNA"/>
</dbReference>
<evidence type="ECO:0000256" key="2">
    <source>
        <dbReference type="ARBA" id="ARBA00022737"/>
    </source>
</evidence>
<reference evidence="6" key="1">
    <citation type="submission" date="2023-06" db="EMBL/GenBank/DDBJ databases">
        <title>Genome-scale phylogeny and comparative genomics of the fungal order Sordariales.</title>
        <authorList>
            <consortium name="Lawrence Berkeley National Laboratory"/>
            <person name="Hensen N."/>
            <person name="Bonometti L."/>
            <person name="Westerberg I."/>
            <person name="Brannstrom I.O."/>
            <person name="Guillou S."/>
            <person name="Cros-Aarteil S."/>
            <person name="Calhoun S."/>
            <person name="Haridas S."/>
            <person name="Kuo A."/>
            <person name="Mondo S."/>
            <person name="Pangilinan J."/>
            <person name="Riley R."/>
            <person name="Labutti K."/>
            <person name="Andreopoulos B."/>
            <person name="Lipzen A."/>
            <person name="Chen C."/>
            <person name="Yanf M."/>
            <person name="Daum C."/>
            <person name="Ng V."/>
            <person name="Clum A."/>
            <person name="Steindorff A."/>
            <person name="Ohm R."/>
            <person name="Martin F."/>
            <person name="Silar P."/>
            <person name="Natvig D."/>
            <person name="Lalanne C."/>
            <person name="Gautier V."/>
            <person name="Ament-Velasquez S.L."/>
            <person name="Kruys A."/>
            <person name="Hutchinson M.I."/>
            <person name="Powell A.J."/>
            <person name="Barry K."/>
            <person name="Miller A.N."/>
            <person name="Grigoriev I.V."/>
            <person name="Debuchy R."/>
            <person name="Gladieux P."/>
            <person name="Thoren M.H."/>
            <person name="Johannesson H."/>
        </authorList>
    </citation>
    <scope>NUCLEOTIDE SEQUENCE</scope>
    <source>
        <strain evidence="6">CBS 540.89</strain>
    </source>
</reference>
<keyword evidence="2" id="KW-0677">Repeat</keyword>
<dbReference type="PANTHER" id="PTHR47447:SF17">
    <property type="entry name" value="OS12G0638900 PROTEIN"/>
    <property type="match status" value="1"/>
</dbReference>
<dbReference type="Proteomes" id="UP001172159">
    <property type="component" value="Unassembled WGS sequence"/>
</dbReference>
<organism evidence="6 7">
    <name type="scientific">Apiosordaria backusii</name>
    <dbReference type="NCBI Taxonomy" id="314023"/>
    <lineage>
        <taxon>Eukaryota</taxon>
        <taxon>Fungi</taxon>
        <taxon>Dikarya</taxon>
        <taxon>Ascomycota</taxon>
        <taxon>Pezizomycotina</taxon>
        <taxon>Sordariomycetes</taxon>
        <taxon>Sordariomycetidae</taxon>
        <taxon>Sordariales</taxon>
        <taxon>Lasiosphaeriaceae</taxon>
        <taxon>Apiosordaria</taxon>
    </lineage>
</organism>
<feature type="region of interest" description="Disordered" evidence="5">
    <location>
        <begin position="55"/>
        <end position="74"/>
    </location>
</feature>
<dbReference type="InterPro" id="IPR011990">
    <property type="entry name" value="TPR-like_helical_dom_sf"/>
</dbReference>
<dbReference type="PANTHER" id="PTHR47447">
    <property type="entry name" value="OS03G0856100 PROTEIN"/>
    <property type="match status" value="1"/>
</dbReference>
<protein>
    <submittedName>
        <fullName evidence="6">Uncharacterized protein</fullName>
    </submittedName>
</protein>
<evidence type="ECO:0000313" key="6">
    <source>
        <dbReference type="EMBL" id="KAK0745164.1"/>
    </source>
</evidence>
<evidence type="ECO:0000256" key="5">
    <source>
        <dbReference type="SAM" id="MobiDB-lite"/>
    </source>
</evidence>
<proteinExistence type="inferred from homology"/>
<dbReference type="AlphaFoldDB" id="A0AA40ETE3"/>
<gene>
    <name evidence="6" type="ORF">B0T21DRAFT_359139</name>
</gene>
<accession>A0AA40ETE3</accession>
<evidence type="ECO:0000313" key="7">
    <source>
        <dbReference type="Proteomes" id="UP001172159"/>
    </source>
</evidence>
<sequence>MLERAATTLEPYSSLQRILPSARQCLQTRRQLHTAFWQHGAYDFELLDACQALLRTPRSEPSPPRPSPRTKESHEPMMASVFLLDFLYPRGAVAMLRRMYPAFPKRLEPIAKVHQPFSRLFMSSYQDRSAGLQSSKVAARGPPNQTQTPQYVEEDGSVEDQGQKPVDSNVDGFNLEDSRHLPDVERLQVFIDNKTFRGNYERIWETFKELSADVQLHFRREVIRALATSARPLEAWRVQELFACYDVEDWTEDLVLAQIRADLVTGNLSSAISVFRAALELHGHGQPLDLLIAYGISANNWDLVSLAWRTYSHIRSKAHDDDDPVSWFPLPAEPLMSGRAEGSSSGDFSSDLLAEAPTSAVNWNSASPASMRPPASAKWNYVSAPAVQYTQVSAISDLGLRIRNYFAKLPQSRTQSSKEYWPLRGLFRHIARNSLNLFRSADAELIVDHAADPASYESHIVHLAEQGRLKEAEQAYMKYRSLSDPKPRAAVLHAILPAYYPDHVQGMERLREDWYRGYPHPDEAAYKKFLTYYAKRGDIASFMNMTREYEEHYDPNIQTDPMFVRTLMHAHAVRGDPESVRQVMEDAAETWGHQPGRMEQNILLKAYYQEGDYDAALELFSSMWEMNNVDQYSLTTVMKNAGWRGDLSFVLELFAMAKERHIPFSLTMMSCLVEAYCKNDRYSEAESLCIDITKEKKLEGDYVHMWNLLIRYNAKRRDLSAVNRLLTAMSQRNVTYNQDTYSGLLLTLLYCRQAHHAMHLLRVARTTSGFEPTAHHYTLLIAAFMYTREPIMAMKILTMMKSMNFPQSAKLMATAISALSRYEDIPRAMRHENDARGYLNRALNYFYKVLESERKGSPDGRRDMINIYSKMTFVLTQMRRFTSIKEIISLHNARWPLQSTLETVPLKLLHDIMLADFHEGNFDRLRETWNIIFDRTVRRGMSVMAQAGPPSKEDQKVMVAQRFRLCDPLKTMQRFYLESEDAGGLIKLVEMVRSKGFELDSKNWNYYVQGLARLKRWRLAFLTCEEKLMGQWLGWQTDRAANMEMWKLPVEVRRLASDPRRPRPIAHTLFILAKEYMDLEKITPWSNDALREFTYIQKSAPRVIQAITNIAAGHPLEKEIFGDDDQYRSRLKYVPPPPERQYRKLKQQKGKSGNPVEDAAAKERKLEAQKEALARQQAMIRRMAERIAAEQVAKEQANALMEGEEQEEKEDEEED</sequence>
<feature type="compositionally biased region" description="Acidic residues" evidence="5">
    <location>
        <begin position="1202"/>
        <end position="1215"/>
    </location>
</feature>
<evidence type="ECO:0000256" key="3">
    <source>
        <dbReference type="ARBA" id="ARBA00044493"/>
    </source>
</evidence>
<feature type="region of interest" description="Disordered" evidence="5">
    <location>
        <begin position="1192"/>
        <end position="1215"/>
    </location>
</feature>
<feature type="region of interest" description="Disordered" evidence="5">
    <location>
        <begin position="1131"/>
        <end position="1167"/>
    </location>
</feature>
<evidence type="ECO:0000256" key="4">
    <source>
        <dbReference type="ARBA" id="ARBA00044511"/>
    </source>
</evidence>
<comment type="subunit">
    <text evidence="4">Binds to mitochondrial small subunit 15S rRNA.</text>
</comment>
<dbReference type="Gene3D" id="1.25.40.10">
    <property type="entry name" value="Tetratricopeptide repeat domain"/>
    <property type="match status" value="3"/>
</dbReference>
<evidence type="ECO:0000256" key="1">
    <source>
        <dbReference type="ARBA" id="ARBA00006192"/>
    </source>
</evidence>
<comment type="similarity">
    <text evidence="1">Belongs to the CCM1 family.</text>
</comment>
<dbReference type="Pfam" id="PF01535">
    <property type="entry name" value="PPR"/>
    <property type="match status" value="2"/>
</dbReference>
<dbReference type="NCBIfam" id="TIGR00756">
    <property type="entry name" value="PPR"/>
    <property type="match status" value="1"/>
</dbReference>
<comment type="caution">
    <text evidence="6">The sequence shown here is derived from an EMBL/GenBank/DDBJ whole genome shotgun (WGS) entry which is preliminary data.</text>
</comment>
<comment type="function">
    <text evidence="3">Regulates mitochondrial small subunit maturation by controlling 15S rRNA 5'-end processing. Localizes to the 5' precursor of the 15S rRNA in a position that is subsequently occupied by mS47 in the mature yeast mtSSU. Uses structure and sequence-specific RNA recognition, binding to a single-stranded region of the precursor and specifically recognizing bases -6 to -1. The exchange of Ccm1 for mS47 is coupled to the irreversible removal of precursor rRNA that is accompanied by conformational changes of the mitoribosomal proteins uS5m and mS26. These conformational changes signal completion of 5'-end rRNA processing through protection of the mature 5'-end of the 15S rRNA and stabilization of mS47. The removal of the 5' precursor together with the dissociation of Ccm1 may be catalyzed by the 5'-3' exoribonuclease Pet127. Involved in the specific removal of group I introns in mitochondrial encoded transcripts.</text>
</comment>
<dbReference type="InterPro" id="IPR002885">
    <property type="entry name" value="PPR_rpt"/>
</dbReference>
<keyword evidence="7" id="KW-1185">Reference proteome</keyword>